<organism evidence="2 3">
    <name type="scientific">Triparma laevis f. longispina</name>
    <dbReference type="NCBI Taxonomy" id="1714387"/>
    <lineage>
        <taxon>Eukaryota</taxon>
        <taxon>Sar</taxon>
        <taxon>Stramenopiles</taxon>
        <taxon>Ochrophyta</taxon>
        <taxon>Bolidophyceae</taxon>
        <taxon>Parmales</taxon>
        <taxon>Triparmaceae</taxon>
        <taxon>Triparma</taxon>
    </lineage>
</organism>
<dbReference type="InterPro" id="IPR029055">
    <property type="entry name" value="Ntn_hydrolases_N"/>
</dbReference>
<evidence type="ECO:0000313" key="3">
    <source>
        <dbReference type="Proteomes" id="UP001165122"/>
    </source>
</evidence>
<feature type="signal peptide" evidence="1">
    <location>
        <begin position="1"/>
        <end position="19"/>
    </location>
</feature>
<dbReference type="EMBL" id="BRXW01000784">
    <property type="protein sequence ID" value="GMH76911.1"/>
    <property type="molecule type" value="Genomic_DNA"/>
</dbReference>
<sequence length="265" mass="28748">MRDLILLFLLPLLLPSTFSTESTGTTLIQLPTSSSFTLACDSRSSSMPYASNPLSNKLHLLTSSDYGGGEWWCLTFLRSGNTRSTTDLVSELKESIKSILTKRELSKNIPSTLTPNDVISLLHSTLQDYSSKSCGLLVSYTGSTNLNLEIKNLNGRYAILDYGDDCIVAGSGGSLAFGVLKSTLKLEGGGGYLDCLKNVDSEEKNNIRASIEGVLESIDGDYGSGGICRVVSIKKEGGKGWVREILVRRGEEGEAEVFDFREGYR</sequence>
<dbReference type="Proteomes" id="UP001165122">
    <property type="component" value="Unassembled WGS sequence"/>
</dbReference>
<evidence type="ECO:0000256" key="1">
    <source>
        <dbReference type="SAM" id="SignalP"/>
    </source>
</evidence>
<keyword evidence="1" id="KW-0732">Signal</keyword>
<comment type="caution">
    <text evidence="2">The sequence shown here is derived from an EMBL/GenBank/DDBJ whole genome shotgun (WGS) entry which is preliminary data.</text>
</comment>
<protein>
    <submittedName>
        <fullName evidence="2">Uncharacterized protein</fullName>
    </submittedName>
</protein>
<reference evidence="3" key="1">
    <citation type="journal article" date="2023" name="Commun. Biol.">
        <title>Genome analysis of Parmales, the sister group of diatoms, reveals the evolutionary specialization of diatoms from phago-mixotrophs to photoautotrophs.</title>
        <authorList>
            <person name="Ban H."/>
            <person name="Sato S."/>
            <person name="Yoshikawa S."/>
            <person name="Yamada K."/>
            <person name="Nakamura Y."/>
            <person name="Ichinomiya M."/>
            <person name="Sato N."/>
            <person name="Blanc-Mathieu R."/>
            <person name="Endo H."/>
            <person name="Kuwata A."/>
            <person name="Ogata H."/>
        </authorList>
    </citation>
    <scope>NUCLEOTIDE SEQUENCE [LARGE SCALE GENOMIC DNA]</scope>
    <source>
        <strain evidence="3">NIES 3700</strain>
    </source>
</reference>
<proteinExistence type="predicted"/>
<name>A0A9W7APR0_9STRA</name>
<dbReference type="Gene3D" id="3.60.20.10">
    <property type="entry name" value="Glutamine Phosphoribosylpyrophosphate, subunit 1, domain 1"/>
    <property type="match status" value="1"/>
</dbReference>
<keyword evidence="3" id="KW-1185">Reference proteome</keyword>
<evidence type="ECO:0000313" key="2">
    <source>
        <dbReference type="EMBL" id="GMH76911.1"/>
    </source>
</evidence>
<dbReference type="AlphaFoldDB" id="A0A9W7APR0"/>
<accession>A0A9W7APR0</accession>
<dbReference type="SUPFAM" id="SSF56235">
    <property type="entry name" value="N-terminal nucleophile aminohydrolases (Ntn hydrolases)"/>
    <property type="match status" value="1"/>
</dbReference>
<feature type="chain" id="PRO_5040861750" evidence="1">
    <location>
        <begin position="20"/>
        <end position="265"/>
    </location>
</feature>
<gene>
    <name evidence="2" type="ORF">TrLO_g9974</name>
</gene>